<feature type="domain" description="HTH cro/C1-type" evidence="1">
    <location>
        <begin position="16"/>
        <end position="70"/>
    </location>
</feature>
<dbReference type="SUPFAM" id="SSF47413">
    <property type="entry name" value="lambda repressor-like DNA-binding domains"/>
    <property type="match status" value="1"/>
</dbReference>
<evidence type="ECO:0000313" key="3">
    <source>
        <dbReference type="Proteomes" id="UP000031802"/>
    </source>
</evidence>
<dbReference type="PROSITE" id="PS50943">
    <property type="entry name" value="HTH_CROC1"/>
    <property type="match status" value="1"/>
</dbReference>
<dbReference type="STRING" id="1229276.DI53_1595"/>
<evidence type="ECO:0000313" key="2">
    <source>
        <dbReference type="EMBL" id="KGE14566.1"/>
    </source>
</evidence>
<dbReference type="Pfam" id="PF01381">
    <property type="entry name" value="HTH_3"/>
    <property type="match status" value="1"/>
</dbReference>
<name>A0A0B8T1K3_9SPHI</name>
<accession>A0A0B8T1K3</accession>
<sequence>MSGDKELNFKSEAARLVKFRKKYQISQVDLAELLGTKQPYISRVEKGESPLMFHHLRILRNKYKFNINWYCTGQGTMISGEEDKSTLVADITTVKKDYEDLSKQYDELKKIVYKLVRDVYDKGE</sequence>
<dbReference type="GO" id="GO:0003677">
    <property type="term" value="F:DNA binding"/>
    <property type="evidence" value="ECO:0007669"/>
    <property type="project" value="InterPro"/>
</dbReference>
<dbReference type="OrthoDB" id="708760at2"/>
<dbReference type="InterPro" id="IPR001387">
    <property type="entry name" value="Cro/C1-type_HTH"/>
</dbReference>
<dbReference type="SMART" id="SM00530">
    <property type="entry name" value="HTH_XRE"/>
    <property type="match status" value="1"/>
</dbReference>
<dbReference type="PATRIC" id="fig|1229276.3.peg.1651"/>
<dbReference type="InterPro" id="IPR010982">
    <property type="entry name" value="Lambda_DNA-bd_dom_sf"/>
</dbReference>
<dbReference type="CDD" id="cd00093">
    <property type="entry name" value="HTH_XRE"/>
    <property type="match status" value="1"/>
</dbReference>
<dbReference type="EMBL" id="JJMU01000024">
    <property type="protein sequence ID" value="KGE14566.1"/>
    <property type="molecule type" value="Genomic_DNA"/>
</dbReference>
<dbReference type="Proteomes" id="UP000031802">
    <property type="component" value="Unassembled WGS sequence"/>
</dbReference>
<dbReference type="AlphaFoldDB" id="A0A0B8T1K3"/>
<dbReference type="RefSeq" id="WP_037497404.1">
    <property type="nucleotide sequence ID" value="NZ_JJMU01000024.1"/>
</dbReference>
<reference evidence="2 3" key="2">
    <citation type="journal article" date="2015" name="PLoS ONE">
        <title>Whole-Genome Optical Mapping and Finished Genome Sequence of Sphingobacterium deserti sp. nov., a New Species Isolated from the Western Desert of China.</title>
        <authorList>
            <person name="Teng C."/>
            <person name="Zhou Z."/>
            <person name="Molnar I."/>
            <person name="Li X."/>
            <person name="Tang R."/>
            <person name="Chen M."/>
            <person name="Wang L."/>
            <person name="Su S."/>
            <person name="Zhang W."/>
            <person name="Lin M."/>
        </authorList>
    </citation>
    <scope>NUCLEOTIDE SEQUENCE [LARGE SCALE GENOMIC DNA]</scope>
    <source>
        <strain evidence="3">ACCC05744</strain>
    </source>
</reference>
<protein>
    <recommendedName>
        <fullName evidence="1">HTH cro/C1-type domain-containing protein</fullName>
    </recommendedName>
</protein>
<proteinExistence type="predicted"/>
<dbReference type="Gene3D" id="1.10.260.40">
    <property type="entry name" value="lambda repressor-like DNA-binding domains"/>
    <property type="match status" value="1"/>
</dbReference>
<reference evidence="3" key="1">
    <citation type="submission" date="2014-04" db="EMBL/GenBank/DDBJ databases">
        <title>Whole-Genome optical mapping and complete genome sequence of Sphingobacterium deserti sp. nov., a new spaces isolated from desert in the west of China.</title>
        <authorList>
            <person name="Teng C."/>
            <person name="Zhou Z."/>
            <person name="Li X."/>
            <person name="Chen M."/>
            <person name="Lin M."/>
            <person name="Wang L."/>
            <person name="Su S."/>
            <person name="Zhang C."/>
            <person name="Zhang W."/>
        </authorList>
    </citation>
    <scope>NUCLEOTIDE SEQUENCE [LARGE SCALE GENOMIC DNA]</scope>
    <source>
        <strain evidence="3">ACCC05744</strain>
    </source>
</reference>
<comment type="caution">
    <text evidence="2">The sequence shown here is derived from an EMBL/GenBank/DDBJ whole genome shotgun (WGS) entry which is preliminary data.</text>
</comment>
<organism evidence="2 3">
    <name type="scientific">Sphingobacterium deserti</name>
    <dbReference type="NCBI Taxonomy" id="1229276"/>
    <lineage>
        <taxon>Bacteria</taxon>
        <taxon>Pseudomonadati</taxon>
        <taxon>Bacteroidota</taxon>
        <taxon>Sphingobacteriia</taxon>
        <taxon>Sphingobacteriales</taxon>
        <taxon>Sphingobacteriaceae</taxon>
        <taxon>Sphingobacterium</taxon>
    </lineage>
</organism>
<keyword evidence="3" id="KW-1185">Reference proteome</keyword>
<gene>
    <name evidence="2" type="ORF">DI53_1595</name>
</gene>
<evidence type="ECO:0000259" key="1">
    <source>
        <dbReference type="PROSITE" id="PS50943"/>
    </source>
</evidence>